<dbReference type="Gene3D" id="1.10.10.10">
    <property type="entry name" value="Winged helix-like DNA-binding domain superfamily/Winged helix DNA-binding domain"/>
    <property type="match status" value="1"/>
</dbReference>
<dbReference type="InterPro" id="IPR036388">
    <property type="entry name" value="WH-like_DNA-bd_sf"/>
</dbReference>
<evidence type="ECO:0000313" key="2">
    <source>
        <dbReference type="EMBL" id="QNO55138.1"/>
    </source>
</evidence>
<proteinExistence type="predicted"/>
<dbReference type="SUPFAM" id="SSF46785">
    <property type="entry name" value="Winged helix' DNA-binding domain"/>
    <property type="match status" value="1"/>
</dbReference>
<dbReference type="AlphaFoldDB" id="A0A7G9Z4F4"/>
<gene>
    <name evidence="1" type="ORF">FPOEFMDM_00051</name>
    <name evidence="2" type="ORF">MNNOGLJF_00052</name>
</gene>
<evidence type="ECO:0000313" key="1">
    <source>
        <dbReference type="EMBL" id="QNO55066.1"/>
    </source>
</evidence>
<evidence type="ECO:0008006" key="3">
    <source>
        <dbReference type="Google" id="ProtNLM"/>
    </source>
</evidence>
<dbReference type="InterPro" id="IPR036390">
    <property type="entry name" value="WH_DNA-bd_sf"/>
</dbReference>
<name>A0A7G9Z4F4_9EURY</name>
<dbReference type="EMBL" id="MT631603">
    <property type="protein sequence ID" value="QNO55138.1"/>
    <property type="molecule type" value="Genomic_DNA"/>
</dbReference>
<reference evidence="2" key="1">
    <citation type="submission" date="2020-06" db="EMBL/GenBank/DDBJ databases">
        <title>Unique genomic features of the anaerobic methanotrophic archaea.</title>
        <authorList>
            <person name="Chadwick G.L."/>
            <person name="Skennerton C.T."/>
            <person name="Laso-Perez R."/>
            <person name="Leu A.O."/>
            <person name="Speth D.R."/>
            <person name="Yu H."/>
            <person name="Morgan-Lang C."/>
            <person name="Hatzenpichler R."/>
            <person name="Goudeau D."/>
            <person name="Malmstrom R."/>
            <person name="Brazelton W.J."/>
            <person name="Woyke T."/>
            <person name="Hallam S.J."/>
            <person name="Tyson G.W."/>
            <person name="Wegener G."/>
            <person name="Boetius A."/>
            <person name="Orphan V."/>
        </authorList>
    </citation>
    <scope>NUCLEOTIDE SEQUENCE</scope>
</reference>
<protein>
    <recommendedName>
        <fullName evidence="3">ArnR1-like winged helix-turn-helix domain-containing protein</fullName>
    </recommendedName>
</protein>
<dbReference type="EMBL" id="MT631601">
    <property type="protein sequence ID" value="QNO55066.1"/>
    <property type="molecule type" value="Genomic_DNA"/>
</dbReference>
<sequence>MAAKNERKLEVLKFVDQEGEVTSDQLVDTFGMEVHNARMQLQRYWQAGLLYRRMINRKMKQRAYKISEKGLDRISWLEENNQTFSARMRRIVKRMGKRMIT</sequence>
<organism evidence="2">
    <name type="scientific">Candidatus Methanophaga sp. ANME-1 ERB7</name>
    <dbReference type="NCBI Taxonomy" id="2759913"/>
    <lineage>
        <taxon>Archaea</taxon>
        <taxon>Methanobacteriati</taxon>
        <taxon>Methanobacteriota</taxon>
        <taxon>Stenosarchaea group</taxon>
        <taxon>Methanomicrobia</taxon>
        <taxon>Candidatus Methanophagales</taxon>
        <taxon>Candidatus Methanophagaceae</taxon>
        <taxon>Candidatus Methanophaga</taxon>
    </lineage>
</organism>
<accession>A0A7G9Z4F4</accession>